<dbReference type="EMBL" id="WNYA01000010">
    <property type="protein sequence ID" value="KAG8553113.1"/>
    <property type="molecule type" value="Genomic_DNA"/>
</dbReference>
<gene>
    <name evidence="2" type="ORF">GDO81_003275</name>
</gene>
<proteinExistence type="predicted"/>
<keyword evidence="3" id="KW-1185">Reference proteome</keyword>
<comment type="caution">
    <text evidence="2">The sequence shown here is derived from an EMBL/GenBank/DDBJ whole genome shotgun (WGS) entry which is preliminary data.</text>
</comment>
<evidence type="ECO:0000256" key="1">
    <source>
        <dbReference type="SAM" id="Phobius"/>
    </source>
</evidence>
<keyword evidence="1" id="KW-0472">Membrane</keyword>
<dbReference type="AlphaFoldDB" id="A0AAV6ZYR8"/>
<organism evidence="2 3">
    <name type="scientific">Engystomops pustulosus</name>
    <name type="common">Tungara frog</name>
    <name type="synonym">Physalaemus pustulosus</name>
    <dbReference type="NCBI Taxonomy" id="76066"/>
    <lineage>
        <taxon>Eukaryota</taxon>
        <taxon>Metazoa</taxon>
        <taxon>Chordata</taxon>
        <taxon>Craniata</taxon>
        <taxon>Vertebrata</taxon>
        <taxon>Euteleostomi</taxon>
        <taxon>Amphibia</taxon>
        <taxon>Batrachia</taxon>
        <taxon>Anura</taxon>
        <taxon>Neobatrachia</taxon>
        <taxon>Hyloidea</taxon>
        <taxon>Leptodactylidae</taxon>
        <taxon>Leiuperinae</taxon>
        <taxon>Engystomops</taxon>
    </lineage>
</organism>
<protein>
    <submittedName>
        <fullName evidence="2">Uncharacterized protein</fullName>
    </submittedName>
</protein>
<name>A0AAV6ZYR8_ENGPU</name>
<dbReference type="Proteomes" id="UP000824782">
    <property type="component" value="Unassembled WGS sequence"/>
</dbReference>
<reference evidence="2" key="1">
    <citation type="thesis" date="2020" institute="ProQuest LLC" country="789 East Eisenhower Parkway, Ann Arbor, MI, USA">
        <title>Comparative Genomics and Chromosome Evolution.</title>
        <authorList>
            <person name="Mudd A.B."/>
        </authorList>
    </citation>
    <scope>NUCLEOTIDE SEQUENCE</scope>
    <source>
        <strain evidence="2">237g6f4</strain>
        <tissue evidence="2">Blood</tissue>
    </source>
</reference>
<evidence type="ECO:0000313" key="3">
    <source>
        <dbReference type="Proteomes" id="UP000824782"/>
    </source>
</evidence>
<accession>A0AAV6ZYR8</accession>
<sequence length="80" mass="9914">MTDYCTDYACDLPRNKYTRLRFFQPLCCKQKYREHFINCTNKNKISIFFFFNLKVIFFFRIILLKSATGTWYEIWDLKLE</sequence>
<evidence type="ECO:0000313" key="2">
    <source>
        <dbReference type="EMBL" id="KAG8553113.1"/>
    </source>
</evidence>
<feature type="transmembrane region" description="Helical" evidence="1">
    <location>
        <begin position="45"/>
        <end position="63"/>
    </location>
</feature>
<keyword evidence="1" id="KW-0812">Transmembrane</keyword>
<keyword evidence="1" id="KW-1133">Transmembrane helix</keyword>